<dbReference type="GO" id="GO:0004141">
    <property type="term" value="F:dethiobiotin synthase activity"/>
    <property type="evidence" value="ECO:0007669"/>
    <property type="project" value="UniProtKB-EC"/>
</dbReference>
<dbReference type="NCBIfam" id="TIGR00347">
    <property type="entry name" value="bioD"/>
    <property type="match status" value="1"/>
</dbReference>
<keyword evidence="3 9" id="KW-0479">Metal-binding</keyword>
<keyword evidence="4 9" id="KW-0547">Nucleotide-binding</keyword>
<evidence type="ECO:0000313" key="11">
    <source>
        <dbReference type="Proteomes" id="UP001291930"/>
    </source>
</evidence>
<feature type="binding site" evidence="9">
    <location>
        <position position="16"/>
    </location>
    <ligand>
        <name>Mg(2+)</name>
        <dbReference type="ChEBI" id="CHEBI:18420"/>
    </ligand>
</feature>
<comment type="caution">
    <text evidence="9">Lacks conserved residue(s) required for the propagation of feature annotation.</text>
</comment>
<dbReference type="Pfam" id="PF13500">
    <property type="entry name" value="AAA_26"/>
    <property type="match status" value="1"/>
</dbReference>
<evidence type="ECO:0000256" key="7">
    <source>
        <dbReference type="ARBA" id="ARBA00022842"/>
    </source>
</evidence>
<evidence type="ECO:0000313" key="10">
    <source>
        <dbReference type="EMBL" id="MDZ5608854.1"/>
    </source>
</evidence>
<evidence type="ECO:0000256" key="6">
    <source>
        <dbReference type="ARBA" id="ARBA00022840"/>
    </source>
</evidence>
<protein>
    <recommendedName>
        <fullName evidence="9">ATP-dependent dethiobiotin synthetase BioD</fullName>
        <ecNumber evidence="9">6.3.3.3</ecNumber>
    </recommendedName>
    <alternativeName>
        <fullName evidence="9">DTB synthetase</fullName>
        <shortName evidence="9">DTBS</shortName>
    </alternativeName>
    <alternativeName>
        <fullName evidence="9">Dethiobiotin synthase</fullName>
    </alternativeName>
</protein>
<dbReference type="EMBL" id="JAXOVW010000041">
    <property type="protein sequence ID" value="MDZ5608854.1"/>
    <property type="molecule type" value="Genomic_DNA"/>
</dbReference>
<dbReference type="CDD" id="cd03109">
    <property type="entry name" value="DTBS"/>
    <property type="match status" value="1"/>
</dbReference>
<comment type="caution">
    <text evidence="10">The sequence shown here is derived from an EMBL/GenBank/DDBJ whole genome shotgun (WGS) entry which is preliminary data.</text>
</comment>
<comment type="catalytic activity">
    <reaction evidence="8">
        <text>(7R,8S)-8-amino-7-(carboxyamino)nonanoate + ATP = (4R,5S)-dethiobiotin + ADP + phosphate + H(+)</text>
        <dbReference type="Rhea" id="RHEA:63684"/>
        <dbReference type="ChEBI" id="CHEBI:15378"/>
        <dbReference type="ChEBI" id="CHEBI:30616"/>
        <dbReference type="ChEBI" id="CHEBI:43474"/>
        <dbReference type="ChEBI" id="CHEBI:149470"/>
        <dbReference type="ChEBI" id="CHEBI:149473"/>
        <dbReference type="ChEBI" id="CHEBI:456216"/>
    </reaction>
</comment>
<keyword evidence="5 9" id="KW-0093">Biotin biosynthesis</keyword>
<comment type="similarity">
    <text evidence="9">Belongs to the dethiobiotin synthetase family.</text>
</comment>
<accession>A0ABU5JZH9</accession>
<evidence type="ECO:0000256" key="1">
    <source>
        <dbReference type="ARBA" id="ARBA00022490"/>
    </source>
</evidence>
<feature type="binding site" evidence="9">
    <location>
        <position position="112"/>
    </location>
    <ligand>
        <name>Mg(2+)</name>
        <dbReference type="ChEBI" id="CHEBI:18420"/>
    </ligand>
</feature>
<feature type="active site" evidence="9">
    <location>
        <position position="37"/>
    </location>
</feature>
<dbReference type="EC" id="6.3.3.3" evidence="9"/>
<comment type="subunit">
    <text evidence="9">Homodimer.</text>
</comment>
<dbReference type="InterPro" id="IPR027417">
    <property type="entry name" value="P-loop_NTPase"/>
</dbReference>
<dbReference type="PIRSF" id="PIRSF006755">
    <property type="entry name" value="DTB_synth"/>
    <property type="match status" value="1"/>
</dbReference>
<keyword evidence="2 9" id="KW-0436">Ligase</keyword>
<feature type="binding site" evidence="9">
    <location>
        <position position="41"/>
    </location>
    <ligand>
        <name>substrate</name>
    </ligand>
</feature>
<dbReference type="PANTHER" id="PTHR43210">
    <property type="entry name" value="DETHIOBIOTIN SYNTHETASE"/>
    <property type="match status" value="1"/>
</dbReference>
<dbReference type="Gene3D" id="3.40.50.300">
    <property type="entry name" value="P-loop containing nucleotide triphosphate hydrolases"/>
    <property type="match status" value="1"/>
</dbReference>
<proteinExistence type="inferred from homology"/>
<evidence type="ECO:0000256" key="9">
    <source>
        <dbReference type="HAMAP-Rule" id="MF_00336"/>
    </source>
</evidence>
<dbReference type="SUPFAM" id="SSF52540">
    <property type="entry name" value="P-loop containing nucleoside triphosphate hydrolases"/>
    <property type="match status" value="1"/>
</dbReference>
<dbReference type="InterPro" id="IPR004472">
    <property type="entry name" value="DTB_synth_BioD"/>
</dbReference>
<sequence>MSGFFITATDTEVGKTVVTGALAGVFRNRGYNIGVYKPLQSGHIDSNPEGDAARLKVASGVTTETDRICPYSIEEPLAPRLAMQRAGRTVKLAQITAHYNELMTEFNSLLVEGAGGLAVPYTEDALVVDFAKELKLPLIIVARPALGTVNHTVLTIAYAKANGLAVAGVILSGCKECEKERVQENKEMIEELSGVPVLGLLPELQEGFTRDELLTAAEENIMISNLEELIKHGSNVGSTLSL</sequence>
<comment type="function">
    <text evidence="9">Catalyzes a mechanistically unusual reaction, the ATP-dependent insertion of CO2 between the N7 and N8 nitrogen atoms of 7,8-diaminopelargonic acid (DAPA, also called 7,8-diammoniononanoate) to form a ureido ring.</text>
</comment>
<feature type="binding site" evidence="9">
    <location>
        <begin position="12"/>
        <end position="17"/>
    </location>
    <ligand>
        <name>ATP</name>
        <dbReference type="ChEBI" id="CHEBI:30616"/>
    </ligand>
</feature>
<feature type="binding site" evidence="9">
    <location>
        <position position="51"/>
    </location>
    <ligand>
        <name>Mg(2+)</name>
        <dbReference type="ChEBI" id="CHEBI:18420"/>
    </ligand>
</feature>
<evidence type="ECO:0000256" key="8">
    <source>
        <dbReference type="ARBA" id="ARBA00047386"/>
    </source>
</evidence>
<reference evidence="11" key="1">
    <citation type="submission" date="2023-11" db="EMBL/GenBank/DDBJ databases">
        <title>Genome Sequence of Bacillus pseudomycoides stain BUPM19.</title>
        <authorList>
            <person name="Farhat A."/>
        </authorList>
    </citation>
    <scope>NUCLEOTIDE SEQUENCE [LARGE SCALE GENOMIC DNA]</scope>
    <source>
        <strain evidence="11">BUPM19</strain>
    </source>
</reference>
<keyword evidence="1 9" id="KW-0963">Cytoplasm</keyword>
<dbReference type="HAMAP" id="MF_00336">
    <property type="entry name" value="BioD"/>
    <property type="match status" value="1"/>
</dbReference>
<comment type="subcellular location">
    <subcellularLocation>
        <location evidence="9">Cytoplasm</location>
    </subcellularLocation>
</comment>
<comment type="pathway">
    <text evidence="9">Cofactor biosynthesis; biotin biosynthesis; biotin from 7,8-diaminononanoate: step 1/2.</text>
</comment>
<dbReference type="Proteomes" id="UP001291930">
    <property type="component" value="Unassembled WGS sequence"/>
</dbReference>
<evidence type="ECO:0000256" key="2">
    <source>
        <dbReference type="ARBA" id="ARBA00022598"/>
    </source>
</evidence>
<evidence type="ECO:0000256" key="4">
    <source>
        <dbReference type="ARBA" id="ARBA00022741"/>
    </source>
</evidence>
<gene>
    <name evidence="9 10" type="primary">bioD</name>
    <name evidence="10" type="ORF">U2I54_17730</name>
</gene>
<feature type="binding site" evidence="9">
    <location>
        <begin position="112"/>
        <end position="115"/>
    </location>
    <ligand>
        <name>ATP</name>
        <dbReference type="ChEBI" id="CHEBI:30616"/>
    </ligand>
</feature>
<feature type="binding site" evidence="9">
    <location>
        <begin position="202"/>
        <end position="204"/>
    </location>
    <ligand>
        <name>ATP</name>
        <dbReference type="ChEBI" id="CHEBI:30616"/>
    </ligand>
</feature>
<comment type="catalytic activity">
    <reaction evidence="9">
        <text>(7R,8S)-7,8-diammoniononanoate + CO2 + ATP = (4R,5S)-dethiobiotin + ADP + phosphate + 3 H(+)</text>
        <dbReference type="Rhea" id="RHEA:15805"/>
        <dbReference type="ChEBI" id="CHEBI:15378"/>
        <dbReference type="ChEBI" id="CHEBI:16526"/>
        <dbReference type="ChEBI" id="CHEBI:30616"/>
        <dbReference type="ChEBI" id="CHEBI:43474"/>
        <dbReference type="ChEBI" id="CHEBI:149469"/>
        <dbReference type="ChEBI" id="CHEBI:149473"/>
        <dbReference type="ChEBI" id="CHEBI:456216"/>
        <dbReference type="EC" id="6.3.3.3"/>
    </reaction>
</comment>
<comment type="cofactor">
    <cofactor evidence="9">
        <name>Mg(2+)</name>
        <dbReference type="ChEBI" id="CHEBI:18420"/>
    </cofactor>
</comment>
<feature type="binding site" evidence="9">
    <location>
        <position position="51"/>
    </location>
    <ligand>
        <name>ATP</name>
        <dbReference type="ChEBI" id="CHEBI:30616"/>
    </ligand>
</feature>
<organism evidence="10 11">
    <name type="scientific">Bacillus bingmayongensis</name>
    <dbReference type="NCBI Taxonomy" id="1150157"/>
    <lineage>
        <taxon>Bacteria</taxon>
        <taxon>Bacillati</taxon>
        <taxon>Bacillota</taxon>
        <taxon>Bacilli</taxon>
        <taxon>Bacillales</taxon>
        <taxon>Bacillaceae</taxon>
        <taxon>Bacillus</taxon>
    </lineage>
</organism>
<keyword evidence="6 9" id="KW-0067">ATP-binding</keyword>
<keyword evidence="7 9" id="KW-0460">Magnesium</keyword>
<dbReference type="PANTHER" id="PTHR43210:SF2">
    <property type="entry name" value="ATP-DEPENDENT DETHIOBIOTIN SYNTHETASE BIOD 2"/>
    <property type="match status" value="1"/>
</dbReference>
<keyword evidence="11" id="KW-1185">Reference proteome</keyword>
<evidence type="ECO:0000256" key="3">
    <source>
        <dbReference type="ARBA" id="ARBA00022723"/>
    </source>
</evidence>
<evidence type="ECO:0000256" key="5">
    <source>
        <dbReference type="ARBA" id="ARBA00022756"/>
    </source>
</evidence>
<dbReference type="RefSeq" id="WP_374218482.1">
    <property type="nucleotide sequence ID" value="NZ_JAXOVW010000041.1"/>
</dbReference>
<name>A0ABU5JZH9_9BACI</name>